<dbReference type="GO" id="GO:0008235">
    <property type="term" value="F:metalloexopeptidase activity"/>
    <property type="evidence" value="ECO:0007669"/>
    <property type="project" value="InterPro"/>
</dbReference>
<proteinExistence type="predicted"/>
<evidence type="ECO:0000313" key="10">
    <source>
        <dbReference type="Proteomes" id="UP000240996"/>
    </source>
</evidence>
<evidence type="ECO:0000256" key="3">
    <source>
        <dbReference type="ARBA" id="ARBA00022723"/>
    </source>
</evidence>
<dbReference type="AlphaFoldDB" id="A0A2T4YWA4"/>
<dbReference type="SUPFAM" id="SSF52025">
    <property type="entry name" value="PA domain"/>
    <property type="match status" value="1"/>
</dbReference>
<dbReference type="GO" id="GO:0046872">
    <property type="term" value="F:metal ion binding"/>
    <property type="evidence" value="ECO:0007669"/>
    <property type="project" value="UniProtKB-KW"/>
</dbReference>
<dbReference type="InterPro" id="IPR045175">
    <property type="entry name" value="M28_fam"/>
</dbReference>
<evidence type="ECO:0000259" key="8">
    <source>
        <dbReference type="Pfam" id="PF04389"/>
    </source>
</evidence>
<feature type="chain" id="PRO_5015656903" evidence="7">
    <location>
        <begin position="20"/>
        <end position="580"/>
    </location>
</feature>
<evidence type="ECO:0000313" key="9">
    <source>
        <dbReference type="EMBL" id="PTM48053.1"/>
    </source>
</evidence>
<dbReference type="Gene3D" id="3.40.630.10">
    <property type="entry name" value="Zn peptidases"/>
    <property type="match status" value="1"/>
</dbReference>
<comment type="caution">
    <text evidence="9">The sequence shown here is derived from an EMBL/GenBank/DDBJ whole genome shotgun (WGS) entry which is preliminary data.</text>
</comment>
<gene>
    <name evidence="9" type="ORF">C8J24_1462</name>
</gene>
<accession>A0A2T4YWA4</accession>
<evidence type="ECO:0000256" key="4">
    <source>
        <dbReference type="ARBA" id="ARBA00022729"/>
    </source>
</evidence>
<dbReference type="Gene3D" id="3.50.30.30">
    <property type="match status" value="1"/>
</dbReference>
<dbReference type="PANTHER" id="PTHR12147">
    <property type="entry name" value="METALLOPEPTIDASE M28 FAMILY MEMBER"/>
    <property type="match status" value="1"/>
</dbReference>
<dbReference type="Proteomes" id="UP000240996">
    <property type="component" value="Unassembled WGS sequence"/>
</dbReference>
<dbReference type="GO" id="GO:0006508">
    <property type="term" value="P:proteolysis"/>
    <property type="evidence" value="ECO:0007669"/>
    <property type="project" value="UniProtKB-KW"/>
</dbReference>
<feature type="domain" description="Peptidase M28" evidence="8">
    <location>
        <begin position="326"/>
        <end position="535"/>
    </location>
</feature>
<dbReference type="GO" id="GO:0004177">
    <property type="term" value="F:aminopeptidase activity"/>
    <property type="evidence" value="ECO:0007669"/>
    <property type="project" value="UniProtKB-KW"/>
</dbReference>
<dbReference type="InterPro" id="IPR007484">
    <property type="entry name" value="Peptidase_M28"/>
</dbReference>
<dbReference type="PANTHER" id="PTHR12147:SF56">
    <property type="entry name" value="AMINOPEPTIDASE YDR415C-RELATED"/>
    <property type="match status" value="1"/>
</dbReference>
<keyword evidence="5" id="KW-0378">Hydrolase</keyword>
<evidence type="ECO:0000256" key="6">
    <source>
        <dbReference type="ARBA" id="ARBA00022833"/>
    </source>
</evidence>
<keyword evidence="6" id="KW-0862">Zinc</keyword>
<keyword evidence="2" id="KW-0645">Protease</keyword>
<keyword evidence="9" id="KW-0121">Carboxypeptidase</keyword>
<keyword evidence="4 7" id="KW-0732">Signal</keyword>
<evidence type="ECO:0000256" key="2">
    <source>
        <dbReference type="ARBA" id="ARBA00022670"/>
    </source>
</evidence>
<dbReference type="SUPFAM" id="SSF53187">
    <property type="entry name" value="Zn-dependent exopeptidases"/>
    <property type="match status" value="1"/>
</dbReference>
<dbReference type="CDD" id="cd04820">
    <property type="entry name" value="PA_M28_1_1"/>
    <property type="match status" value="1"/>
</dbReference>
<keyword evidence="10" id="KW-1185">Reference proteome</keyword>
<dbReference type="InterPro" id="IPR046450">
    <property type="entry name" value="PA_dom_sf"/>
</dbReference>
<dbReference type="GO" id="GO:0004180">
    <property type="term" value="F:carboxypeptidase activity"/>
    <property type="evidence" value="ECO:0007669"/>
    <property type="project" value="UniProtKB-KW"/>
</dbReference>
<dbReference type="Pfam" id="PF04389">
    <property type="entry name" value="Peptidase_M28"/>
    <property type="match status" value="1"/>
</dbReference>
<name>A0A2T4YWA4_9SPHN</name>
<feature type="signal peptide" evidence="7">
    <location>
        <begin position="1"/>
        <end position="19"/>
    </location>
</feature>
<keyword evidence="3" id="KW-0479">Metal-binding</keyword>
<keyword evidence="1" id="KW-0031">Aminopeptidase</keyword>
<evidence type="ECO:0000256" key="5">
    <source>
        <dbReference type="ARBA" id="ARBA00022801"/>
    </source>
</evidence>
<organism evidence="9 10">
    <name type="scientific">Sphingomonas aerolata</name>
    <dbReference type="NCBI Taxonomy" id="185951"/>
    <lineage>
        <taxon>Bacteria</taxon>
        <taxon>Pseudomonadati</taxon>
        <taxon>Pseudomonadota</taxon>
        <taxon>Alphaproteobacteria</taxon>
        <taxon>Sphingomonadales</taxon>
        <taxon>Sphingomonadaceae</taxon>
        <taxon>Sphingomonas</taxon>
    </lineage>
</organism>
<dbReference type="RefSeq" id="WP_107931279.1">
    <property type="nucleotide sequence ID" value="NZ_PZZN01000001.1"/>
</dbReference>
<sequence length="580" mass="60261">MYRFIGALSVLALSTATLAQTSAPQPKAAAPTPAAASGATAAAKPDPAILNARLAATLPADQAAMKAHVLFLASDAMKGREAGSPEFDIAAQYVAAQFYAAGLRPGGDDAGYLQRVPLVSYKAADKGSFTWTPQSGAAQPLVFAADYVPAANGAKADTAVSAPIVFVGYGIDAPQYGQNDYAGVDVRGKIVAYFGGAPARFSGEERAFFGSGGTKARTAESKGAVGVITLESPRTAKARPFARSAQFYDTARMTWANPDGTGKVDAPGAPSLGTLSVAGATKLFGASWKAIAKQARSDNAKFKSAPLAGTLTVATKTSFAPAVSSNVVGVIPGTDPVLGKEVVVLSAHLDHIGITRPANGAKDGDALNNGALDNAIGIASLIEEAKRFTTSGKGSKRTLIFLAVTGEEKGLVGSDYFTNHPTVPLANIVADVNLDMPILTYKFEDMVVFGAERSTLGPIVQKAVAAIGVGLSPDPMPEEGIFVRSDHFRFVQKGIPAVFLWPGQKGPGKAAVAYFMANNYHKPSDDLSQPILWDQGVRFVDANYRIAREIADGAERPVWNAGDYFGTLYKGPMGRAAAAK</sequence>
<dbReference type="EMBL" id="PZZN01000001">
    <property type="protein sequence ID" value="PTM48053.1"/>
    <property type="molecule type" value="Genomic_DNA"/>
</dbReference>
<protein>
    <submittedName>
        <fullName evidence="9">Zn-dependent M28 family amino/carboxypeptidase</fullName>
    </submittedName>
</protein>
<reference evidence="9 10" key="1">
    <citation type="submission" date="2018-04" db="EMBL/GenBank/DDBJ databases">
        <title>Genomic Encyclopedia of Type Strains, Phase III (KMG-III): the genomes of soil and plant-associated and newly described type strains.</title>
        <authorList>
            <person name="Whitman W."/>
        </authorList>
    </citation>
    <scope>NUCLEOTIDE SEQUENCE [LARGE SCALE GENOMIC DNA]</scope>
    <source>
        <strain evidence="9 10">NW12</strain>
    </source>
</reference>
<evidence type="ECO:0000256" key="7">
    <source>
        <dbReference type="SAM" id="SignalP"/>
    </source>
</evidence>
<evidence type="ECO:0000256" key="1">
    <source>
        <dbReference type="ARBA" id="ARBA00022438"/>
    </source>
</evidence>